<keyword evidence="1" id="KW-0472">Membrane</keyword>
<keyword evidence="3" id="KW-1185">Reference proteome</keyword>
<keyword evidence="1" id="KW-1133">Transmembrane helix</keyword>
<organism evidence="2 3">
    <name type="scientific">Stereocaulon virgatum</name>
    <dbReference type="NCBI Taxonomy" id="373712"/>
    <lineage>
        <taxon>Eukaryota</taxon>
        <taxon>Fungi</taxon>
        <taxon>Dikarya</taxon>
        <taxon>Ascomycota</taxon>
        <taxon>Pezizomycotina</taxon>
        <taxon>Lecanoromycetes</taxon>
        <taxon>OSLEUM clade</taxon>
        <taxon>Lecanoromycetidae</taxon>
        <taxon>Lecanorales</taxon>
        <taxon>Lecanorineae</taxon>
        <taxon>Stereocaulaceae</taxon>
        <taxon>Stereocaulon</taxon>
    </lineage>
</organism>
<dbReference type="EMBL" id="JBEFKJ010000008">
    <property type="protein sequence ID" value="KAL2044832.1"/>
    <property type="molecule type" value="Genomic_DNA"/>
</dbReference>
<evidence type="ECO:0000256" key="1">
    <source>
        <dbReference type="SAM" id="Phobius"/>
    </source>
</evidence>
<comment type="caution">
    <text evidence="2">The sequence shown here is derived from an EMBL/GenBank/DDBJ whole genome shotgun (WGS) entry which is preliminary data.</text>
</comment>
<feature type="transmembrane region" description="Helical" evidence="1">
    <location>
        <begin position="12"/>
        <end position="31"/>
    </location>
</feature>
<dbReference type="Proteomes" id="UP001590950">
    <property type="component" value="Unassembled WGS sequence"/>
</dbReference>
<gene>
    <name evidence="2" type="ORF">N7G274_002607</name>
</gene>
<name>A0ABR4AG99_9LECA</name>
<reference evidence="2 3" key="1">
    <citation type="submission" date="2024-09" db="EMBL/GenBank/DDBJ databases">
        <title>Rethinking Asexuality: The Enigmatic Case of Functional Sexual Genes in Lepraria (Stereocaulaceae).</title>
        <authorList>
            <person name="Doellman M."/>
            <person name="Sun Y."/>
            <person name="Barcenas-Pena A."/>
            <person name="Lumbsch H.T."/>
            <person name="Grewe F."/>
        </authorList>
    </citation>
    <scope>NUCLEOTIDE SEQUENCE [LARGE SCALE GENOMIC DNA]</scope>
    <source>
        <strain evidence="2 3">Mercado 3170</strain>
    </source>
</reference>
<keyword evidence="1" id="KW-0812">Transmembrane</keyword>
<evidence type="ECO:0000313" key="3">
    <source>
        <dbReference type="Proteomes" id="UP001590950"/>
    </source>
</evidence>
<protein>
    <recommendedName>
        <fullName evidence="4">Secreted protein</fullName>
    </recommendedName>
</protein>
<evidence type="ECO:0008006" key="4">
    <source>
        <dbReference type="Google" id="ProtNLM"/>
    </source>
</evidence>
<evidence type="ECO:0000313" key="2">
    <source>
        <dbReference type="EMBL" id="KAL2044832.1"/>
    </source>
</evidence>
<sequence length="113" mass="12102">MTTYGPVFSVPWYMIVVSLHKVTCMAIPLSLHTNTRGSLERNITSMNSSLYAVGRVPTRVFNALSRYQPLVTNGKGPSTHKLGTAHFSYPVIRRSADAGISSSVTGSGEGGAE</sequence>
<proteinExistence type="predicted"/>
<accession>A0ABR4AG99</accession>